<dbReference type="SMART" id="SM00510">
    <property type="entry name" value="TFS2M"/>
    <property type="match status" value="1"/>
</dbReference>
<dbReference type="SUPFAM" id="SSF46942">
    <property type="entry name" value="Elongation factor TFIIS domain 2"/>
    <property type="match status" value="1"/>
</dbReference>
<feature type="domain" description="TFIIS central" evidence="2">
    <location>
        <begin position="189"/>
        <end position="305"/>
    </location>
</feature>
<dbReference type="STRING" id="8090.ENSORLP00000040513"/>
<dbReference type="Proteomes" id="UP000001038">
    <property type="component" value="Chromosome 2"/>
</dbReference>
<keyword evidence="4" id="KW-1185">Reference proteome</keyword>
<evidence type="ECO:0000256" key="1">
    <source>
        <dbReference type="SAM" id="MobiDB-lite"/>
    </source>
</evidence>
<dbReference type="AlphaFoldDB" id="A0A3B3I9M2"/>
<proteinExistence type="predicted"/>
<dbReference type="GO" id="GO:0005634">
    <property type="term" value="C:nucleus"/>
    <property type="evidence" value="ECO:0000318"/>
    <property type="project" value="GO_Central"/>
</dbReference>
<protein>
    <submittedName>
        <fullName evidence="3">Transcription elongation factor A N-terminal and central domain containing</fullName>
    </submittedName>
</protein>
<dbReference type="GO" id="GO:0006357">
    <property type="term" value="P:regulation of transcription by RNA polymerase II"/>
    <property type="evidence" value="ECO:0000318"/>
    <property type="project" value="GO_Central"/>
</dbReference>
<dbReference type="Pfam" id="PF07500">
    <property type="entry name" value="TFIIS_M"/>
    <property type="match status" value="1"/>
</dbReference>
<accession>A0A3B3I9M2</accession>
<dbReference type="InterPro" id="IPR035100">
    <property type="entry name" value="TF_IIS-typ"/>
</dbReference>
<dbReference type="GO" id="GO:0006351">
    <property type="term" value="P:DNA-templated transcription"/>
    <property type="evidence" value="ECO:0007669"/>
    <property type="project" value="InterPro"/>
</dbReference>
<reference evidence="3 4" key="1">
    <citation type="journal article" date="2007" name="Nature">
        <title>The medaka draft genome and insights into vertebrate genome evolution.</title>
        <authorList>
            <person name="Kasahara M."/>
            <person name="Naruse K."/>
            <person name="Sasaki S."/>
            <person name="Nakatani Y."/>
            <person name="Qu W."/>
            <person name="Ahsan B."/>
            <person name="Yamada T."/>
            <person name="Nagayasu Y."/>
            <person name="Doi K."/>
            <person name="Kasai Y."/>
            <person name="Jindo T."/>
            <person name="Kobayashi D."/>
            <person name="Shimada A."/>
            <person name="Toyoda A."/>
            <person name="Kuroki Y."/>
            <person name="Fujiyama A."/>
            <person name="Sasaki T."/>
            <person name="Shimizu A."/>
            <person name="Asakawa S."/>
            <person name="Shimizu N."/>
            <person name="Hashimoto S."/>
            <person name="Yang J."/>
            <person name="Lee Y."/>
            <person name="Matsushima K."/>
            <person name="Sugano S."/>
            <person name="Sakaizumi M."/>
            <person name="Narita T."/>
            <person name="Ohishi K."/>
            <person name="Haga S."/>
            <person name="Ohta F."/>
            <person name="Nomoto H."/>
            <person name="Nogata K."/>
            <person name="Morishita T."/>
            <person name="Endo T."/>
            <person name="Shin-I T."/>
            <person name="Takeda H."/>
            <person name="Morishita S."/>
            <person name="Kohara Y."/>
        </authorList>
    </citation>
    <scope>NUCLEOTIDE SEQUENCE [LARGE SCALE GENOMIC DNA]</scope>
    <source>
        <strain evidence="3 4">Hd-rR</strain>
    </source>
</reference>
<dbReference type="InterPro" id="IPR036575">
    <property type="entry name" value="TFIIS_cen_dom_sf"/>
</dbReference>
<dbReference type="Ensembl" id="ENSORLT00000042570.1">
    <property type="protein sequence ID" value="ENSORLP00000040513.1"/>
    <property type="gene ID" value="ENSORLG00000022250.1"/>
</dbReference>
<dbReference type="PROSITE" id="PS51321">
    <property type="entry name" value="TFIIS_CENTRAL"/>
    <property type="match status" value="1"/>
</dbReference>
<dbReference type="GeneTree" id="ENSGT00940000162067"/>
<organism evidence="3 4">
    <name type="scientific">Oryzias latipes</name>
    <name type="common">Japanese rice fish</name>
    <name type="synonym">Japanese killifish</name>
    <dbReference type="NCBI Taxonomy" id="8090"/>
    <lineage>
        <taxon>Eukaryota</taxon>
        <taxon>Metazoa</taxon>
        <taxon>Chordata</taxon>
        <taxon>Craniata</taxon>
        <taxon>Vertebrata</taxon>
        <taxon>Euteleostomi</taxon>
        <taxon>Actinopterygii</taxon>
        <taxon>Neopterygii</taxon>
        <taxon>Teleostei</taxon>
        <taxon>Neoteleostei</taxon>
        <taxon>Acanthomorphata</taxon>
        <taxon>Ovalentaria</taxon>
        <taxon>Atherinomorphae</taxon>
        <taxon>Beloniformes</taxon>
        <taxon>Adrianichthyidae</taxon>
        <taxon>Oryziinae</taxon>
        <taxon>Oryzias</taxon>
    </lineage>
</organism>
<sequence length="367" mass="40535">MTPELHLAANVGTVVVFVFSQKQHGRPRAPVTTASKKKKPPVMKEISSPEDRKQFFRLLLQLEKISAGRSSGNAAVLLNRLEKFRVTAEEVEITGLEEVLLRLLRSSEELSFREKVQGLLRRWRSGDRGGVEDQLSSTGSPGGSEEDGVLADPEPTAVKAPEPQSPGEEPGLQSPGSTAERRSASLESARTKCVQLLLAALLPDLPDPPDPEQAAELAGAIEEHIHQLHKPNQLRYKTCVRSKVANLRNPKNPHLRRGLLSGSLLPQAFARMSAEEMAGPELRRLREEICRRGVNERQLPRLEEGTPTRGVRCRRCGGSDCRVTQVSRGALFLPAWVRRGGPGEDAMTFVTCSVCGQQWYHSRWSCL</sequence>
<evidence type="ECO:0000313" key="4">
    <source>
        <dbReference type="Proteomes" id="UP000001038"/>
    </source>
</evidence>
<feature type="region of interest" description="Disordered" evidence="1">
    <location>
        <begin position="126"/>
        <end position="186"/>
    </location>
</feature>
<dbReference type="PANTHER" id="PTHR11477:SF3">
    <property type="entry name" value="TRANSCRIPTION ELONGATION FACTOR A PROTEIN 2"/>
    <property type="match status" value="1"/>
</dbReference>
<dbReference type="InterPro" id="IPR003618">
    <property type="entry name" value="TFIIS_cen_dom"/>
</dbReference>
<dbReference type="Gene3D" id="2.20.25.10">
    <property type="match status" value="1"/>
</dbReference>
<dbReference type="Bgee" id="ENSORLG00000022250">
    <property type="expression patterns" value="Expressed in animal zygote and 13 other cell types or tissues"/>
</dbReference>
<name>A0A3B3I9M2_ORYLA</name>
<reference evidence="3" key="3">
    <citation type="submission" date="2025-09" db="UniProtKB">
        <authorList>
            <consortium name="Ensembl"/>
        </authorList>
    </citation>
    <scope>IDENTIFICATION</scope>
    <source>
        <strain evidence="3">Hd-rR</strain>
    </source>
</reference>
<dbReference type="InParanoid" id="A0A3B3I9M2"/>
<gene>
    <name evidence="3" type="primary">TCEANC</name>
</gene>
<reference evidence="3" key="2">
    <citation type="submission" date="2025-08" db="UniProtKB">
        <authorList>
            <consortium name="Ensembl"/>
        </authorList>
    </citation>
    <scope>IDENTIFICATION</scope>
    <source>
        <strain evidence="3">Hd-rR</strain>
    </source>
</reference>
<dbReference type="Gene3D" id="1.10.472.30">
    <property type="entry name" value="Transcription elongation factor S-II, central domain"/>
    <property type="match status" value="1"/>
</dbReference>
<dbReference type="PANTHER" id="PTHR11477">
    <property type="entry name" value="TRANSCRIPTION FACTOR S-II ZINC FINGER DOMAIN-CONTAINING PROTEIN"/>
    <property type="match status" value="1"/>
</dbReference>
<dbReference type="PIRSF" id="PIRSF006704">
    <property type="entry name" value="TF_IIS"/>
    <property type="match status" value="1"/>
</dbReference>
<evidence type="ECO:0000313" key="3">
    <source>
        <dbReference type="Ensembl" id="ENSORLP00000040513.1"/>
    </source>
</evidence>
<evidence type="ECO:0000259" key="2">
    <source>
        <dbReference type="PROSITE" id="PS51321"/>
    </source>
</evidence>